<evidence type="ECO:0000313" key="3">
    <source>
        <dbReference type="Proteomes" id="UP001497525"/>
    </source>
</evidence>
<evidence type="ECO:0000313" key="2">
    <source>
        <dbReference type="EMBL" id="CAL5129381.1"/>
    </source>
</evidence>
<accession>A0AAV2SY55</accession>
<name>A0AAV2SY55_CALDB</name>
<organism evidence="2 3">
    <name type="scientific">Calicophoron daubneyi</name>
    <name type="common">Rumen fluke</name>
    <name type="synonym">Paramphistomum daubneyi</name>
    <dbReference type="NCBI Taxonomy" id="300641"/>
    <lineage>
        <taxon>Eukaryota</taxon>
        <taxon>Metazoa</taxon>
        <taxon>Spiralia</taxon>
        <taxon>Lophotrochozoa</taxon>
        <taxon>Platyhelminthes</taxon>
        <taxon>Trematoda</taxon>
        <taxon>Digenea</taxon>
        <taxon>Plagiorchiida</taxon>
        <taxon>Pronocephalata</taxon>
        <taxon>Paramphistomoidea</taxon>
        <taxon>Paramphistomidae</taxon>
        <taxon>Calicophoron</taxon>
    </lineage>
</organism>
<reference evidence="2" key="1">
    <citation type="submission" date="2024-06" db="EMBL/GenBank/DDBJ databases">
        <authorList>
            <person name="Liu X."/>
            <person name="Lenzi L."/>
            <person name="Haldenby T S."/>
            <person name="Uol C."/>
        </authorList>
    </citation>
    <scope>NUCLEOTIDE SEQUENCE</scope>
</reference>
<keyword evidence="1" id="KW-0732">Signal</keyword>
<gene>
    <name evidence="2" type="ORF">CDAUBV1_LOCUS309</name>
</gene>
<protein>
    <recommendedName>
        <fullName evidence="4">Ig-like domain-containing protein</fullName>
    </recommendedName>
</protein>
<evidence type="ECO:0008006" key="4">
    <source>
        <dbReference type="Google" id="ProtNLM"/>
    </source>
</evidence>
<proteinExistence type="predicted"/>
<feature type="chain" id="PRO_5043932064" description="Ig-like domain-containing protein" evidence="1">
    <location>
        <begin position="18"/>
        <end position="116"/>
    </location>
</feature>
<evidence type="ECO:0000256" key="1">
    <source>
        <dbReference type="SAM" id="SignalP"/>
    </source>
</evidence>
<comment type="caution">
    <text evidence="2">The sequence shown here is derived from an EMBL/GenBank/DDBJ whole genome shotgun (WGS) entry which is preliminary data.</text>
</comment>
<feature type="signal peptide" evidence="1">
    <location>
        <begin position="1"/>
        <end position="17"/>
    </location>
</feature>
<dbReference type="Proteomes" id="UP001497525">
    <property type="component" value="Unassembled WGS sequence"/>
</dbReference>
<sequence>MLVILAIILCTPSSVLSEEVITPLVSVHDETPSEYTGRVIYYPNKTVEIRGLEGEKVVMECNVFNMPRGARIFWRRENFGGEQVPEVINDGLMSRDISRWKVGQGKQQDSVRYAAK</sequence>
<dbReference type="EMBL" id="CAXLJL010000001">
    <property type="protein sequence ID" value="CAL5129381.1"/>
    <property type="molecule type" value="Genomic_DNA"/>
</dbReference>
<dbReference type="AlphaFoldDB" id="A0AAV2SY55"/>